<dbReference type="GO" id="GO:0070916">
    <property type="term" value="C:inositol phosphoceramide synthase complex"/>
    <property type="evidence" value="ECO:0007669"/>
    <property type="project" value="TreeGrafter"/>
</dbReference>
<comment type="caution">
    <text evidence="3">The sequence shown here is derived from an EMBL/GenBank/DDBJ whole genome shotgun (WGS) entry which is preliminary data.</text>
</comment>
<evidence type="ECO:0000313" key="3">
    <source>
        <dbReference type="EMBL" id="POW18367.1"/>
    </source>
</evidence>
<reference evidence="4" key="2">
    <citation type="journal article" date="2018" name="BMC Genomics">
        <title>Genomic insights into host adaptation between the wheat stripe rust pathogen (Puccinia striiformis f. sp. tritici) and the barley stripe rust pathogen (Puccinia striiformis f. sp. hordei).</title>
        <authorList>
            <person name="Xia C."/>
            <person name="Wang M."/>
            <person name="Yin C."/>
            <person name="Cornejo O.E."/>
            <person name="Hulbert S.H."/>
            <person name="Chen X."/>
        </authorList>
    </citation>
    <scope>NUCLEOTIDE SEQUENCE [LARGE SCALE GENOMIC DNA]</scope>
    <source>
        <strain evidence="4">93TX-2</strain>
    </source>
</reference>
<gene>
    <name evidence="3" type="ORF">PSHT_05946</name>
</gene>
<reference evidence="4" key="3">
    <citation type="journal article" date="2018" name="Mol. Plant Microbe Interact.">
        <title>Genome sequence resources for the wheat stripe rust pathogen (Puccinia striiformis f. sp. tritici) and the barley stripe rust pathogen (Puccinia striiformis f. sp. hordei).</title>
        <authorList>
            <person name="Xia C."/>
            <person name="Wang M."/>
            <person name="Yin C."/>
            <person name="Cornejo O.E."/>
            <person name="Hulbert S.H."/>
            <person name="Chen X."/>
        </authorList>
    </citation>
    <scope>NUCLEOTIDE SEQUENCE [LARGE SCALE GENOMIC DNA]</scope>
    <source>
        <strain evidence="4">93TX-2</strain>
    </source>
</reference>
<keyword evidence="2" id="KW-0472">Membrane</keyword>
<feature type="compositionally biased region" description="Polar residues" evidence="1">
    <location>
        <begin position="313"/>
        <end position="324"/>
    </location>
</feature>
<dbReference type="Proteomes" id="UP000238274">
    <property type="component" value="Unassembled WGS sequence"/>
</dbReference>
<evidence type="ECO:0000256" key="2">
    <source>
        <dbReference type="SAM" id="Phobius"/>
    </source>
</evidence>
<dbReference type="VEuPathDB" id="FungiDB:PSTT_09201"/>
<organism evidence="3 4">
    <name type="scientific">Puccinia striiformis</name>
    <dbReference type="NCBI Taxonomy" id="27350"/>
    <lineage>
        <taxon>Eukaryota</taxon>
        <taxon>Fungi</taxon>
        <taxon>Dikarya</taxon>
        <taxon>Basidiomycota</taxon>
        <taxon>Pucciniomycotina</taxon>
        <taxon>Pucciniomycetes</taxon>
        <taxon>Pucciniales</taxon>
        <taxon>Pucciniaceae</taxon>
        <taxon>Puccinia</taxon>
    </lineage>
</organism>
<feature type="transmembrane region" description="Helical" evidence="2">
    <location>
        <begin position="93"/>
        <end position="114"/>
    </location>
</feature>
<accession>A0A2S4W9I8</accession>
<keyword evidence="2" id="KW-1133">Transmembrane helix</keyword>
<feature type="compositionally biased region" description="Low complexity" evidence="1">
    <location>
        <begin position="250"/>
        <end position="291"/>
    </location>
</feature>
<feature type="non-terminal residue" evidence="3">
    <location>
        <position position="1"/>
    </location>
</feature>
<dbReference type="EMBL" id="PKSM01000067">
    <property type="protein sequence ID" value="POW18367.1"/>
    <property type="molecule type" value="Genomic_DNA"/>
</dbReference>
<dbReference type="VEuPathDB" id="FungiDB:PSHT_05946"/>
<keyword evidence="2" id="KW-0812">Transmembrane</keyword>
<dbReference type="OrthoDB" id="3338076at2759"/>
<dbReference type="GO" id="GO:0000139">
    <property type="term" value="C:Golgi membrane"/>
    <property type="evidence" value="ECO:0007669"/>
    <property type="project" value="TreeGrafter"/>
</dbReference>
<feature type="transmembrane region" description="Helical" evidence="2">
    <location>
        <begin position="20"/>
        <end position="44"/>
    </location>
</feature>
<evidence type="ECO:0000256" key="1">
    <source>
        <dbReference type="SAM" id="MobiDB-lite"/>
    </source>
</evidence>
<sequence>KMQNPLSYQWMTNNNKSIRLLSSFLGFFDIKLGVTIICLISLLNKVVGFYGILAIFHGANLTQISMYLYNILTIGLVIYGLQATGENPRRTFVYANSLLLDHLISTLYLVYFGIEWYYKNPHDGRREAHGDAQKKRLFSNTTSHQISPPFILKKYYHKGKRCSICVLMSMMNPNAPRLSPELRKEAAQAIWKEERGFASAILGLVWLTKLYFIFVVYSFALHLRRGSYTTLPLSRPPSTISTTNRLRAFSRSLNPSSTNNNSRNSSAYTYSQLRNPTSTTILPSSSSSDDPAVFRPQLDDHHLPGNIRAGSTDLGTNNNSNKFS</sequence>
<feature type="transmembrane region" description="Helical" evidence="2">
    <location>
        <begin position="64"/>
        <end position="81"/>
    </location>
</feature>
<dbReference type="PANTHER" id="PTHR28077:SF1">
    <property type="entry name" value="INOSITOL PHOSPHORYLCERAMIDE SYNTHASE REGULATORY SUBUNIT KEI1"/>
    <property type="match status" value="1"/>
</dbReference>
<feature type="transmembrane region" description="Helical" evidence="2">
    <location>
        <begin position="197"/>
        <end position="220"/>
    </location>
</feature>
<dbReference type="AlphaFoldDB" id="A0A2S4W9I8"/>
<dbReference type="PANTHER" id="PTHR28077">
    <property type="entry name" value="INOSITOL PHOSPHORYLCERAMIDE SYNTHASE REGULATORY SUBUNIT KEI1"/>
    <property type="match status" value="1"/>
</dbReference>
<dbReference type="GO" id="GO:0006673">
    <property type="term" value="P:inositol phosphoceramide metabolic process"/>
    <property type="evidence" value="ECO:0007669"/>
    <property type="project" value="InterPro"/>
</dbReference>
<dbReference type="Pfam" id="PF08552">
    <property type="entry name" value="Kei1"/>
    <property type="match status" value="1"/>
</dbReference>
<keyword evidence="4" id="KW-1185">Reference proteome</keyword>
<protein>
    <recommendedName>
        <fullName evidence="5">DUF1753-domain-containing protein</fullName>
    </recommendedName>
</protein>
<name>A0A2S4W9I8_9BASI</name>
<evidence type="ECO:0000313" key="4">
    <source>
        <dbReference type="Proteomes" id="UP000238274"/>
    </source>
</evidence>
<proteinExistence type="predicted"/>
<evidence type="ECO:0008006" key="5">
    <source>
        <dbReference type="Google" id="ProtNLM"/>
    </source>
</evidence>
<dbReference type="GO" id="GO:0070917">
    <property type="term" value="F:inositol phosphoceramide synthase regulator activity"/>
    <property type="evidence" value="ECO:0007669"/>
    <property type="project" value="InterPro"/>
</dbReference>
<feature type="region of interest" description="Disordered" evidence="1">
    <location>
        <begin position="250"/>
        <end position="324"/>
    </location>
</feature>
<dbReference type="InterPro" id="IPR013862">
    <property type="entry name" value="Kei1"/>
</dbReference>
<reference evidence="3 4" key="1">
    <citation type="submission" date="2017-12" db="EMBL/GenBank/DDBJ databases">
        <title>Gene loss provides genomic basis for host adaptation in cereal stripe rust fungi.</title>
        <authorList>
            <person name="Xia C."/>
        </authorList>
    </citation>
    <scope>NUCLEOTIDE SEQUENCE [LARGE SCALE GENOMIC DNA]</scope>
    <source>
        <strain evidence="3 4">93TX-2</strain>
    </source>
</reference>